<dbReference type="Gene3D" id="3.30.950.30">
    <property type="entry name" value="Schlafen, AAA domain"/>
    <property type="match status" value="1"/>
</dbReference>
<dbReference type="GO" id="GO:0007165">
    <property type="term" value="P:signal transduction"/>
    <property type="evidence" value="ECO:0007669"/>
    <property type="project" value="InterPro"/>
</dbReference>
<gene>
    <name evidence="2" type="ordered locus">LEUM_1074</name>
</gene>
<dbReference type="EnsemblBacteria" id="ABJ62174">
    <property type="protein sequence ID" value="ABJ62174"/>
    <property type="gene ID" value="LEUM_1074"/>
</dbReference>
<proteinExistence type="predicted"/>
<dbReference type="Pfam" id="PF13676">
    <property type="entry name" value="TIR_2"/>
    <property type="match status" value="1"/>
</dbReference>
<dbReference type="SUPFAM" id="SSF52200">
    <property type="entry name" value="Toll/Interleukin receptor TIR domain"/>
    <property type="match status" value="1"/>
</dbReference>
<dbReference type="KEGG" id="lme:LEUM_1074"/>
<evidence type="ECO:0000259" key="1">
    <source>
        <dbReference type="Pfam" id="PF13676"/>
    </source>
</evidence>
<dbReference type="InterPro" id="IPR035897">
    <property type="entry name" value="Toll_tir_struct_dom_sf"/>
</dbReference>
<organism evidence="2 3">
    <name type="scientific">Leuconostoc mesenteroides subsp. mesenteroides (strain ATCC 8293 / DSM 20343 / BCRC 11652 / CCM 1803 / JCM 6124 / NCDO 523 / NBRC 100496 / NCIMB 8023 / NCTC 12954 / NRRL B-1118 / 37Y)</name>
    <dbReference type="NCBI Taxonomy" id="203120"/>
    <lineage>
        <taxon>Bacteria</taxon>
        <taxon>Bacillati</taxon>
        <taxon>Bacillota</taxon>
        <taxon>Bacilli</taxon>
        <taxon>Lactobacillales</taxon>
        <taxon>Lactobacillaceae</taxon>
        <taxon>Leuconostoc</taxon>
    </lineage>
</organism>
<reference evidence="2 3" key="1">
    <citation type="journal article" date="2006" name="Proc. Natl. Acad. Sci. U.S.A.">
        <title>Comparative genomics of the lactic acid bacteria.</title>
        <authorList>
            <person name="Makarova K."/>
            <person name="Slesarev A."/>
            <person name="Wolf Y."/>
            <person name="Sorokin A."/>
            <person name="Mirkin B."/>
            <person name="Koonin E."/>
            <person name="Pavlov A."/>
            <person name="Pavlova N."/>
            <person name="Karamychev V."/>
            <person name="Polouchine N."/>
            <person name="Shakhova V."/>
            <person name="Grigoriev I."/>
            <person name="Lou Y."/>
            <person name="Rohksar D."/>
            <person name="Lucas S."/>
            <person name="Huang K."/>
            <person name="Goodstein D.M."/>
            <person name="Hawkins T."/>
            <person name="Plengvidhya V."/>
            <person name="Welker D."/>
            <person name="Hughes J."/>
            <person name="Goh Y."/>
            <person name="Benson A."/>
            <person name="Baldwin K."/>
            <person name="Lee J.H."/>
            <person name="Diaz-Muniz I."/>
            <person name="Dosti B."/>
            <person name="Smeianov V."/>
            <person name="Wechter W."/>
            <person name="Barabote R."/>
            <person name="Lorca G."/>
            <person name="Altermann E."/>
            <person name="Barrangou R."/>
            <person name="Ganesan B."/>
            <person name="Xie Y."/>
            <person name="Rawsthorne H."/>
            <person name="Tamir D."/>
            <person name="Parker C."/>
            <person name="Breidt F."/>
            <person name="Broadbent J."/>
            <person name="Hutkins R."/>
            <person name="O'Sullivan D."/>
            <person name="Steele J."/>
            <person name="Unlu G."/>
            <person name="Saier M."/>
            <person name="Klaenhammer T."/>
            <person name="Richardson P."/>
            <person name="Kozyavkin S."/>
            <person name="Weimer B."/>
            <person name="Mills D."/>
        </authorList>
    </citation>
    <scope>NUCLEOTIDE SEQUENCE [LARGE SCALE GENOMIC DNA]</scope>
    <source>
        <strain evidence="3">ATCC 8293 / DSM 20343 / BCRC 11652 / CCM 1803 / JCM 6124 / NCDO 523 / NBRC 100496 / NCIMB 8023 / NCTC 12954 / NRRL B-1118 / 37Y</strain>
    </source>
</reference>
<sequence>MNESISDILMTNQRGNVRYVFPGENTETLAKMIATLANTKMGGKILLGFQDRGNIIECKGFSFPLPKREEIVDFLDGFAGFEIFDASYYKQRIAVINVPPSFEKIAFSKNKFYKFDSNYTNELSEKKPVKLFISYNHEVSEIADFIETKMKQLFHYDLIITRDTSLVYKDDIDKFMLSIKKHDIVLSLISNSYLESEACMYEISELMKDSEYSKRLAFIVLTEKDNELLEKPISIEKLVPSIYSDNRFKYVTFWNDKIDYYQSVLKDTKHHPETSLEIIDTLRRITNIANNIGEFVSMLNKTMGKSLFDMIDDDFSDIANMIKKYVD</sequence>
<evidence type="ECO:0000313" key="3">
    <source>
        <dbReference type="Proteomes" id="UP000000362"/>
    </source>
</evidence>
<keyword evidence="3" id="KW-1185">Reference proteome</keyword>
<dbReference type="Gene3D" id="3.40.50.10140">
    <property type="entry name" value="Toll/interleukin-1 receptor homology (TIR) domain"/>
    <property type="match status" value="1"/>
</dbReference>
<feature type="domain" description="TIR" evidence="1">
    <location>
        <begin position="132"/>
        <end position="229"/>
    </location>
</feature>
<evidence type="ECO:0000313" key="2">
    <source>
        <dbReference type="EMBL" id="ABJ62174.1"/>
    </source>
</evidence>
<dbReference type="EMBL" id="CP000414">
    <property type="protein sequence ID" value="ABJ62174.1"/>
    <property type="molecule type" value="Genomic_DNA"/>
</dbReference>
<dbReference type="HOGENOM" id="CLU_865092_0_0_9"/>
<dbReference type="GeneID" id="29576763"/>
<dbReference type="Proteomes" id="UP000000362">
    <property type="component" value="Chromosome"/>
</dbReference>
<protein>
    <submittedName>
        <fullName evidence="2">Predicted signal transduction protein containing TIR domain</fullName>
    </submittedName>
</protein>
<dbReference type="AlphaFoldDB" id="Q03X98"/>
<dbReference type="InterPro" id="IPR038461">
    <property type="entry name" value="Schlafen_AlbA_2_dom_sf"/>
</dbReference>
<dbReference type="RefSeq" id="WP_011679819.1">
    <property type="nucleotide sequence ID" value="NC_008531.1"/>
</dbReference>
<dbReference type="InterPro" id="IPR000157">
    <property type="entry name" value="TIR_dom"/>
</dbReference>
<accession>Q03X98</accession>
<name>Q03X98_LEUMM</name>